<gene>
    <name evidence="1" type="ORF">QYB95_04285</name>
</gene>
<evidence type="ECO:0000313" key="2">
    <source>
        <dbReference type="Proteomes" id="UP001172743"/>
    </source>
</evidence>
<comment type="caution">
    <text evidence="1">The sequence shown here is derived from an EMBL/GenBank/DDBJ whole genome shotgun (WGS) entry which is preliminary data.</text>
</comment>
<evidence type="ECO:0000313" key="1">
    <source>
        <dbReference type="EMBL" id="MDN4492750.1"/>
    </source>
</evidence>
<keyword evidence="2" id="KW-1185">Reference proteome</keyword>
<dbReference type="EMBL" id="JAUHTQ010000002">
    <property type="protein sequence ID" value="MDN4492750.1"/>
    <property type="molecule type" value="Genomic_DNA"/>
</dbReference>
<dbReference type="Proteomes" id="UP001172743">
    <property type="component" value="Unassembled WGS sequence"/>
</dbReference>
<protein>
    <submittedName>
        <fullName evidence="1">Carbon monoxide dehydrogenase</fullName>
    </submittedName>
</protein>
<dbReference type="RefSeq" id="WP_301136908.1">
    <property type="nucleotide sequence ID" value="NZ_JAUHTQ010000002.1"/>
</dbReference>
<organism evidence="1 2">
    <name type="scientific">Ureibacillus aquaedulcis</name>
    <dbReference type="NCBI Taxonomy" id="3058421"/>
    <lineage>
        <taxon>Bacteria</taxon>
        <taxon>Bacillati</taxon>
        <taxon>Bacillota</taxon>
        <taxon>Bacilli</taxon>
        <taxon>Bacillales</taxon>
        <taxon>Caryophanaceae</taxon>
        <taxon>Ureibacillus</taxon>
    </lineage>
</organism>
<sequence length="150" mass="17659">MAIPRLTDSYFEDHSRRVGYKTVNEAIKEFEKDCNFEVKLPTLMPKIPFTHEFGSLNNENGIKNNILEILYVNRKLKGNQFKIEIRKEETHFDGEIYRLHDGKNGIYFEDHLFTYLVFEQNNLQYQIGLDKKVANQDTVKVLIEVADSIK</sequence>
<accession>A0ABT8GMV7</accession>
<name>A0ABT8GMV7_9BACL</name>
<proteinExistence type="predicted"/>
<reference evidence="1" key="1">
    <citation type="submission" date="2023-07" db="EMBL/GenBank/DDBJ databases">
        <title>Ureibacillus sp. isolated from freshwater well.</title>
        <authorList>
            <person name="Kirdat K."/>
            <person name="Bhatt A."/>
            <person name="Teware R."/>
            <person name="Bhavsar Y."/>
            <person name="Yadav A."/>
        </authorList>
    </citation>
    <scope>NUCLEOTIDE SEQUENCE</scope>
    <source>
        <strain evidence="1">BA0131</strain>
    </source>
</reference>